<dbReference type="Pfam" id="PF04794">
    <property type="entry name" value="YdjC"/>
    <property type="match status" value="1"/>
</dbReference>
<dbReference type="InterPro" id="IPR011330">
    <property type="entry name" value="Glyco_hydro/deAcase_b/a-brl"/>
</dbReference>
<keyword evidence="3" id="KW-0378">Hydrolase</keyword>
<keyword evidence="4" id="KW-0460">Magnesium</keyword>
<evidence type="ECO:0000256" key="3">
    <source>
        <dbReference type="ARBA" id="ARBA00022801"/>
    </source>
</evidence>
<dbReference type="CDD" id="cd10802">
    <property type="entry name" value="YdjC_TTHB029_like"/>
    <property type="match status" value="1"/>
</dbReference>
<comment type="caution">
    <text evidence="6">The sequence shown here is derived from an EMBL/GenBank/DDBJ whole genome shotgun (WGS) entry which is preliminary data.</text>
</comment>
<dbReference type="PANTHER" id="PTHR31609">
    <property type="entry name" value="YDJC DEACETYLASE FAMILY MEMBER"/>
    <property type="match status" value="1"/>
</dbReference>
<dbReference type="Proteomes" id="UP001595748">
    <property type="component" value="Unassembled WGS sequence"/>
</dbReference>
<dbReference type="EMBL" id="JBHRZF010000238">
    <property type="protein sequence ID" value="MFC3863210.1"/>
    <property type="molecule type" value="Genomic_DNA"/>
</dbReference>
<accession>A0ABV8ADM4</accession>
<name>A0ABV8ADM4_9DEIO</name>
<keyword evidence="5" id="KW-0119">Carbohydrate metabolism</keyword>
<dbReference type="Gene3D" id="3.20.20.370">
    <property type="entry name" value="Glycoside hydrolase/deacetylase"/>
    <property type="match status" value="1"/>
</dbReference>
<reference evidence="7" key="1">
    <citation type="journal article" date="2019" name="Int. J. Syst. Evol. Microbiol.">
        <title>The Global Catalogue of Microorganisms (GCM) 10K type strain sequencing project: providing services to taxonomists for standard genome sequencing and annotation.</title>
        <authorList>
            <consortium name="The Broad Institute Genomics Platform"/>
            <consortium name="The Broad Institute Genome Sequencing Center for Infectious Disease"/>
            <person name="Wu L."/>
            <person name="Ma J."/>
        </authorList>
    </citation>
    <scope>NUCLEOTIDE SEQUENCE [LARGE SCALE GENOMIC DNA]</scope>
    <source>
        <strain evidence="7">CCTCC AB 2013263</strain>
    </source>
</reference>
<dbReference type="SUPFAM" id="SSF88713">
    <property type="entry name" value="Glycoside hydrolase/deacetylase"/>
    <property type="match status" value="1"/>
</dbReference>
<keyword evidence="7" id="KW-1185">Reference proteome</keyword>
<keyword evidence="2" id="KW-0479">Metal-binding</keyword>
<protein>
    <submittedName>
        <fullName evidence="6">Polysaccharide deacetylase family protein</fullName>
    </submittedName>
</protein>
<dbReference type="InterPro" id="IPR006879">
    <property type="entry name" value="YdjC-like"/>
</dbReference>
<evidence type="ECO:0000256" key="2">
    <source>
        <dbReference type="ARBA" id="ARBA00022723"/>
    </source>
</evidence>
<dbReference type="RefSeq" id="WP_380081143.1">
    <property type="nucleotide sequence ID" value="NZ_JBHRZF010000238.1"/>
</dbReference>
<evidence type="ECO:0000313" key="7">
    <source>
        <dbReference type="Proteomes" id="UP001595748"/>
    </source>
</evidence>
<gene>
    <name evidence="6" type="ORF">ACFOPQ_20825</name>
</gene>
<sequence length="302" mass="33035">MLASTNPTLTALGFAPQDRVVIFHADDLGMCHATLPAFKDLLTAGLLSSASVMMPCNWSAAAVDVARARAGSDVGVHLTLTSEWDTCRWRPLTTPQDARLVDQAGFFHRTVEEARQTDPASVAAELRAQLEMALAAGLNVTHLDAHMGTAADPRYVPDVVNLSRQYGIPAMIPRFTAAQWQAVGLNPQQAGEAERLVQHLEAQGFPLVDHLRMLPLDLAGDHTALTLHLLRDLPPGITHFILHPAIDTPELRAIAPDWEARVANYRAFIDPTLLKGVRDLGVQVIGYRPLRDLLRQRLGMKP</sequence>
<comment type="cofactor">
    <cofactor evidence="1">
        <name>Mg(2+)</name>
        <dbReference type="ChEBI" id="CHEBI:18420"/>
    </cofactor>
</comment>
<proteinExistence type="predicted"/>
<evidence type="ECO:0000256" key="4">
    <source>
        <dbReference type="ARBA" id="ARBA00022842"/>
    </source>
</evidence>
<evidence type="ECO:0000256" key="5">
    <source>
        <dbReference type="ARBA" id="ARBA00023277"/>
    </source>
</evidence>
<evidence type="ECO:0000313" key="6">
    <source>
        <dbReference type="EMBL" id="MFC3863210.1"/>
    </source>
</evidence>
<organism evidence="6 7">
    <name type="scientific">Deinococcus antarcticus</name>
    <dbReference type="NCBI Taxonomy" id="1298767"/>
    <lineage>
        <taxon>Bacteria</taxon>
        <taxon>Thermotogati</taxon>
        <taxon>Deinococcota</taxon>
        <taxon>Deinococci</taxon>
        <taxon>Deinococcales</taxon>
        <taxon>Deinococcaceae</taxon>
        <taxon>Deinococcus</taxon>
    </lineage>
</organism>
<evidence type="ECO:0000256" key="1">
    <source>
        <dbReference type="ARBA" id="ARBA00001946"/>
    </source>
</evidence>
<dbReference type="PANTHER" id="PTHR31609:SF1">
    <property type="entry name" value="CARBOHYDRATE DEACETYLASE"/>
    <property type="match status" value="1"/>
</dbReference>